<dbReference type="AlphaFoldDB" id="A0AAV4XWX0"/>
<sequence>MYAFFKVSYSYQAFQIFFAYPSYLLRNLAAIAIHKGIPCRTLIYYNTFAARASSDIDTDFRRQIAPSNKGLSHLPPCAHSARHNDGIEVQRGLIPFSRSCPARPIPPLIR</sequence>
<protein>
    <submittedName>
        <fullName evidence="1">Uncharacterized protein</fullName>
    </submittedName>
</protein>
<evidence type="ECO:0000313" key="2">
    <source>
        <dbReference type="Proteomes" id="UP001054945"/>
    </source>
</evidence>
<proteinExistence type="predicted"/>
<gene>
    <name evidence="1" type="ORF">CEXT_260621</name>
</gene>
<dbReference type="EMBL" id="BPLR01000923">
    <property type="protein sequence ID" value="GIY98400.1"/>
    <property type="molecule type" value="Genomic_DNA"/>
</dbReference>
<comment type="caution">
    <text evidence="1">The sequence shown here is derived from an EMBL/GenBank/DDBJ whole genome shotgun (WGS) entry which is preliminary data.</text>
</comment>
<keyword evidence="2" id="KW-1185">Reference proteome</keyword>
<evidence type="ECO:0000313" key="1">
    <source>
        <dbReference type="EMBL" id="GIY98400.1"/>
    </source>
</evidence>
<reference evidence="1 2" key="1">
    <citation type="submission" date="2021-06" db="EMBL/GenBank/DDBJ databases">
        <title>Caerostris extrusa draft genome.</title>
        <authorList>
            <person name="Kono N."/>
            <person name="Arakawa K."/>
        </authorList>
    </citation>
    <scope>NUCLEOTIDE SEQUENCE [LARGE SCALE GENOMIC DNA]</scope>
</reference>
<dbReference type="Proteomes" id="UP001054945">
    <property type="component" value="Unassembled WGS sequence"/>
</dbReference>
<organism evidence="1 2">
    <name type="scientific">Caerostris extrusa</name>
    <name type="common">Bark spider</name>
    <name type="synonym">Caerostris bankana</name>
    <dbReference type="NCBI Taxonomy" id="172846"/>
    <lineage>
        <taxon>Eukaryota</taxon>
        <taxon>Metazoa</taxon>
        <taxon>Ecdysozoa</taxon>
        <taxon>Arthropoda</taxon>
        <taxon>Chelicerata</taxon>
        <taxon>Arachnida</taxon>
        <taxon>Araneae</taxon>
        <taxon>Araneomorphae</taxon>
        <taxon>Entelegynae</taxon>
        <taxon>Araneoidea</taxon>
        <taxon>Araneidae</taxon>
        <taxon>Caerostris</taxon>
    </lineage>
</organism>
<accession>A0AAV4XWX0</accession>
<name>A0AAV4XWX0_CAEEX</name>